<proteinExistence type="predicted"/>
<dbReference type="EMBL" id="AC007113">
    <property type="protein sequence ID" value="AAM15394.1"/>
    <property type="molecule type" value="Genomic_DNA"/>
</dbReference>
<accession>O80880</accession>
<name>O80880_ARATH</name>
<organism evidence="1">
    <name type="scientific">Arabidopsis thaliana</name>
    <name type="common">Mouse-ear cress</name>
    <dbReference type="NCBI Taxonomy" id="3702"/>
    <lineage>
        <taxon>Eukaryota</taxon>
        <taxon>Viridiplantae</taxon>
        <taxon>Streptophyta</taxon>
        <taxon>Embryophyta</taxon>
        <taxon>Tracheophyta</taxon>
        <taxon>Spermatophyta</taxon>
        <taxon>Magnoliopsida</taxon>
        <taxon>eudicotyledons</taxon>
        <taxon>Gunneridae</taxon>
        <taxon>Pentapetalae</taxon>
        <taxon>rosids</taxon>
        <taxon>malvids</taxon>
        <taxon>Brassicales</taxon>
        <taxon>Brassicaceae</taxon>
        <taxon>Camelineae</taxon>
        <taxon>Arabidopsis</taxon>
    </lineage>
</organism>
<reference evidence="1" key="4">
    <citation type="submission" date="2002-02" db="EMBL/GenBank/DDBJ databases">
        <authorList>
            <person name="Town C.D."/>
            <person name="Kaul S."/>
        </authorList>
    </citation>
    <scope>NUCLEOTIDE SEQUENCE</scope>
</reference>
<dbReference type="EMBL" id="AC004680">
    <property type="protein sequence ID" value="AAC31861.1"/>
    <property type="molecule type" value="Genomic_DNA"/>
</dbReference>
<reference evidence="2" key="3">
    <citation type="submission" date="2000-03" db="EMBL/GenBank/DDBJ databases">
        <authorList>
            <person name="Lin X."/>
            <person name="Kaul S."/>
            <person name="Shea T.P."/>
            <person name="Fujii C.Y."/>
            <person name="Shen M."/>
            <person name="VanAken S.E."/>
            <person name="Barnstead M.E."/>
            <person name="Mason T.M."/>
            <person name="Bowman C.L."/>
            <person name="Ronning C.M."/>
            <person name="Benito M.-I."/>
            <person name="Carrera A.J."/>
            <person name="Creasy T.H."/>
            <person name="Buell C.R."/>
            <person name="Town C.D."/>
            <person name="Nierman W.C."/>
            <person name="Fraser C.M."/>
            <person name="Venter J.C."/>
        </authorList>
    </citation>
    <scope>NUCLEOTIDE SEQUENCE</scope>
</reference>
<evidence type="ECO:0000313" key="1">
    <source>
        <dbReference type="EMBL" id="AAC31861.1"/>
    </source>
</evidence>
<dbReference type="PIR" id="T02493">
    <property type="entry name" value="T02493"/>
</dbReference>
<evidence type="ECO:0000313" key="2">
    <source>
        <dbReference type="EMBL" id="AAM15394.1"/>
    </source>
</evidence>
<gene>
    <name evidence="1" type="ordered locus">At2g29920</name>
</gene>
<reference key="1">
    <citation type="journal article" date="1999" name="Nature">
        <title>Sequence and analysis of chromosome 2 of the plant Arabidopsis thaliana.</title>
        <authorList>
            <person name="Lin X."/>
            <person name="Kaul S."/>
            <person name="Rounsley S."/>
            <person name="Shea T.P."/>
            <person name="Benito M.I."/>
            <person name="Town C.D."/>
            <person name="Fujii C.Y."/>
            <person name="Mason T."/>
            <person name="Bowman C.L."/>
            <person name="Barnstead M."/>
            <person name="Feldblyum T.V."/>
            <person name="Buell C.R."/>
            <person name="Ketchum K.A."/>
            <person name="Lee J."/>
            <person name="Ronning C.M."/>
            <person name="Koo H.L."/>
            <person name="Moffat K.S."/>
            <person name="Cronin L.A."/>
            <person name="Shen M."/>
            <person name="Pai G."/>
            <person name="Van Aken S."/>
            <person name="Umayam L."/>
            <person name="Tallon L.J."/>
            <person name="Gill J.E."/>
            <person name="Adams M.D."/>
            <person name="Carrera A.J."/>
            <person name="Creasy T.H."/>
            <person name="Goodman H.M."/>
            <person name="Somerville C.R."/>
            <person name="Copenhaver G.P."/>
            <person name="Preuss D."/>
            <person name="Nierman W.C."/>
            <person name="White O."/>
            <person name="Eisen J.A."/>
            <person name="Salzberg S.L."/>
            <person name="Fraser C.M."/>
            <person name="Venter J.C."/>
        </authorList>
    </citation>
    <scope>NUCLEOTIDE SEQUENCE [LARGE SCALE GENOMIC DNA]</scope>
    <source>
        <strain>cv. Columbia</strain>
    </source>
</reference>
<dbReference type="AlphaFoldDB" id="O80880"/>
<reference evidence="1" key="2">
    <citation type="submission" date="2000-03" db="EMBL/GenBank/DDBJ databases">
        <authorList>
            <person name="Rounsley S.D."/>
            <person name="Lin X."/>
            <person name="Ketchum K.A."/>
            <person name="Crosby M.L."/>
            <person name="Brandon R.C."/>
            <person name="Sykes S.M."/>
            <person name="Kaul S."/>
            <person name="Mason T.M."/>
            <person name="Kerlavage A.R."/>
            <person name="Adams M.D."/>
            <person name="Somerville C.R."/>
            <person name="Venter J.C."/>
        </authorList>
    </citation>
    <scope>NUCLEOTIDE SEQUENCE</scope>
</reference>
<protein>
    <submittedName>
        <fullName evidence="1">Uncharacterized protein At2g29920</fullName>
    </submittedName>
</protein>
<dbReference type="HOGENOM" id="CLU_1449565_0_0_1"/>
<sequence>MAKPKNKNKSANQQHSHYIVCDNSSFHWFLLVRKLNQQIGLYIVTGEITWQQLDYLRTTSDADICLKSYMVCTFCVHSDPDSDLDFELLLLHQDHDLELLLTDSDLDLELLLLHQDHDLELLLTDSDFDLELLPLHQDHDLELLLPDSEFDFELLPLHQSYDFELLLPDSEFDLDLLCLVIFLVINF</sequence>
<dbReference type="ExpressionAtlas" id="O80880">
    <property type="expression patterns" value="differential"/>
</dbReference>